<name>A0A2S7K3H3_9PROT</name>
<organism evidence="1 2">
    <name type="scientific">Hyphococcus luteus</name>
    <dbReference type="NCBI Taxonomy" id="2058213"/>
    <lineage>
        <taxon>Bacteria</taxon>
        <taxon>Pseudomonadati</taxon>
        <taxon>Pseudomonadota</taxon>
        <taxon>Alphaproteobacteria</taxon>
        <taxon>Parvularculales</taxon>
        <taxon>Parvularculaceae</taxon>
        <taxon>Hyphococcus</taxon>
    </lineage>
</organism>
<gene>
    <name evidence="1" type="ORF">CW354_13375</name>
</gene>
<reference evidence="1 2" key="1">
    <citation type="submission" date="2017-12" db="EMBL/GenBank/DDBJ databases">
        <authorList>
            <person name="Hurst M.R.H."/>
        </authorList>
    </citation>
    <scope>NUCLEOTIDE SEQUENCE [LARGE SCALE GENOMIC DNA]</scope>
    <source>
        <strain evidence="1 2">SY-3-19</strain>
    </source>
</reference>
<dbReference type="EMBL" id="PJCH01000010">
    <property type="protein sequence ID" value="PQA87036.1"/>
    <property type="molecule type" value="Genomic_DNA"/>
</dbReference>
<proteinExistence type="predicted"/>
<evidence type="ECO:0000313" key="2">
    <source>
        <dbReference type="Proteomes" id="UP000239504"/>
    </source>
</evidence>
<dbReference type="Proteomes" id="UP000239504">
    <property type="component" value="Unassembled WGS sequence"/>
</dbReference>
<protein>
    <submittedName>
        <fullName evidence="1">Histidine phosphatase family protein</fullName>
    </submittedName>
</protein>
<dbReference type="InterPro" id="IPR013078">
    <property type="entry name" value="His_Pase_superF_clade-1"/>
</dbReference>
<sequence length="204" mass="22773">MTGRIITARHGRPDLSRDVTITAREYGEWWARYDESGLHPDERPPESLIALARGAKTVLSSTLPRAIETAAKATGGAREVPADPIYVEAPLPAPPLPDFLKLKPGLWGVVSRAFWILGYAPAGVEHNRETWARVDEIAARLDALSQKGDVLLCAHGYLNWMIDRRLLREGWKRTEREGGNHYWSWRIYEPAGDKRAVGAEVAAE</sequence>
<dbReference type="RefSeq" id="WP_104830594.1">
    <property type="nucleotide sequence ID" value="NZ_PJCH01000010.1"/>
</dbReference>
<dbReference type="Gene3D" id="3.40.50.1240">
    <property type="entry name" value="Phosphoglycerate mutase-like"/>
    <property type="match status" value="1"/>
</dbReference>
<accession>A0A2S7K3H3</accession>
<dbReference type="InterPro" id="IPR029033">
    <property type="entry name" value="His_PPase_superfam"/>
</dbReference>
<dbReference type="AlphaFoldDB" id="A0A2S7K3H3"/>
<dbReference type="SUPFAM" id="SSF53254">
    <property type="entry name" value="Phosphoglycerate mutase-like"/>
    <property type="match status" value="1"/>
</dbReference>
<comment type="caution">
    <text evidence="1">The sequence shown here is derived from an EMBL/GenBank/DDBJ whole genome shotgun (WGS) entry which is preliminary data.</text>
</comment>
<dbReference type="Pfam" id="PF00300">
    <property type="entry name" value="His_Phos_1"/>
    <property type="match status" value="1"/>
</dbReference>
<evidence type="ECO:0000313" key="1">
    <source>
        <dbReference type="EMBL" id="PQA87036.1"/>
    </source>
</evidence>
<dbReference type="OrthoDB" id="7200944at2"/>
<keyword evidence="2" id="KW-1185">Reference proteome</keyword>